<evidence type="ECO:0000313" key="3">
    <source>
        <dbReference type="Proteomes" id="UP000013261"/>
    </source>
</evidence>
<sequence length="140" mass="15536">MNLKKLLLIPISLVFSAAGCAGIGPNATYHIGTTSFHYDPSYNAYMVKLNGHEIGGGFGGGMNTSPVKIGPQEITWEESNSYKLHQAKNQVTLTKGDLNRMKYLAVHLYPDDTVEITTSNNWPNPTEKGIRWLNQLKNNR</sequence>
<organism evidence="2 3">
    <name type="scientific">Acinetobacter dispersus</name>
    <dbReference type="NCBI Taxonomy" id="70348"/>
    <lineage>
        <taxon>Bacteria</taxon>
        <taxon>Pseudomonadati</taxon>
        <taxon>Pseudomonadota</taxon>
        <taxon>Gammaproteobacteria</taxon>
        <taxon>Moraxellales</taxon>
        <taxon>Moraxellaceae</taxon>
        <taxon>Acinetobacter</taxon>
    </lineage>
</organism>
<evidence type="ECO:0008006" key="4">
    <source>
        <dbReference type="Google" id="ProtNLM"/>
    </source>
</evidence>
<accession>N9MP74</accession>
<dbReference type="OrthoDB" id="6691882at2"/>
<protein>
    <recommendedName>
        <fullName evidence="4">DUF2846 domain-containing protein</fullName>
    </recommendedName>
</protein>
<dbReference type="PROSITE" id="PS51257">
    <property type="entry name" value="PROKAR_LIPOPROTEIN"/>
    <property type="match status" value="1"/>
</dbReference>
<feature type="chain" id="PRO_5004147115" description="DUF2846 domain-containing protein" evidence="1">
    <location>
        <begin position="22"/>
        <end position="140"/>
    </location>
</feature>
<dbReference type="HOGENOM" id="CLU_1850842_0_0_6"/>
<gene>
    <name evidence="2" type="ORF">F904_00373</name>
</gene>
<dbReference type="AlphaFoldDB" id="N9MP74"/>
<keyword evidence="1" id="KW-0732">Signal</keyword>
<reference evidence="2 3" key="1">
    <citation type="submission" date="2013-02" db="EMBL/GenBank/DDBJ databases">
        <title>The Genome Sequence of Acinetobacter sp. ANC 4105.</title>
        <authorList>
            <consortium name="The Broad Institute Genome Sequencing Platform"/>
            <consortium name="The Broad Institute Genome Sequencing Center for Infectious Disease"/>
            <person name="Cerqueira G."/>
            <person name="Feldgarden M."/>
            <person name="Courvalin P."/>
            <person name="Perichon B."/>
            <person name="Grillot-Courvalin C."/>
            <person name="Clermont D."/>
            <person name="Rocha E."/>
            <person name="Yoon E.-J."/>
            <person name="Nemec A."/>
            <person name="Walker B."/>
            <person name="Young S.K."/>
            <person name="Zeng Q."/>
            <person name="Gargeya S."/>
            <person name="Fitzgerald M."/>
            <person name="Haas B."/>
            <person name="Abouelleil A."/>
            <person name="Alvarado L."/>
            <person name="Arachchi H.M."/>
            <person name="Berlin A.M."/>
            <person name="Chapman S.B."/>
            <person name="Dewar J."/>
            <person name="Goldberg J."/>
            <person name="Griggs A."/>
            <person name="Gujja S."/>
            <person name="Hansen M."/>
            <person name="Howarth C."/>
            <person name="Imamovic A."/>
            <person name="Larimer J."/>
            <person name="McCowan C."/>
            <person name="Murphy C."/>
            <person name="Neiman D."/>
            <person name="Pearson M."/>
            <person name="Priest M."/>
            <person name="Roberts A."/>
            <person name="Saif S."/>
            <person name="Shea T."/>
            <person name="Sisk P."/>
            <person name="Sykes S."/>
            <person name="Wortman J."/>
            <person name="Nusbaum C."/>
            <person name="Birren B."/>
        </authorList>
    </citation>
    <scope>NUCLEOTIDE SEQUENCE [LARGE SCALE GENOMIC DNA]</scope>
    <source>
        <strain evidence="2 3">ANC 4105</strain>
    </source>
</reference>
<dbReference type="RefSeq" id="WP_005184047.1">
    <property type="nucleotide sequence ID" value="NZ_KB850048.1"/>
</dbReference>
<name>N9MP74_9GAMM</name>
<dbReference type="Proteomes" id="UP000013261">
    <property type="component" value="Unassembled WGS sequence"/>
</dbReference>
<dbReference type="PATRIC" id="fig|1217703.3.peg.352"/>
<proteinExistence type="predicted"/>
<comment type="caution">
    <text evidence="2">The sequence shown here is derived from an EMBL/GenBank/DDBJ whole genome shotgun (WGS) entry which is preliminary data.</text>
</comment>
<dbReference type="eggNOG" id="ENOG5031HAC">
    <property type="taxonomic scope" value="Bacteria"/>
</dbReference>
<keyword evidence="3" id="KW-1185">Reference proteome</keyword>
<feature type="signal peptide" evidence="1">
    <location>
        <begin position="1"/>
        <end position="21"/>
    </location>
</feature>
<evidence type="ECO:0000313" key="2">
    <source>
        <dbReference type="EMBL" id="ENW95085.1"/>
    </source>
</evidence>
<dbReference type="EMBL" id="APRL01000003">
    <property type="protein sequence ID" value="ENW95085.1"/>
    <property type="molecule type" value="Genomic_DNA"/>
</dbReference>
<evidence type="ECO:0000256" key="1">
    <source>
        <dbReference type="SAM" id="SignalP"/>
    </source>
</evidence>